<reference evidence="1" key="1">
    <citation type="submission" date="2014-11" db="EMBL/GenBank/DDBJ databases">
        <authorList>
            <person name="Amaro Gonzalez C."/>
        </authorList>
    </citation>
    <scope>NUCLEOTIDE SEQUENCE</scope>
</reference>
<evidence type="ECO:0000313" key="1">
    <source>
        <dbReference type="EMBL" id="JAH49387.1"/>
    </source>
</evidence>
<accession>A0A0E9T7K3</accession>
<dbReference type="AlphaFoldDB" id="A0A0E9T7K3"/>
<proteinExistence type="predicted"/>
<name>A0A0E9T7K3_ANGAN</name>
<protein>
    <submittedName>
        <fullName evidence="1">Uncharacterized protein</fullName>
    </submittedName>
</protein>
<sequence length="36" mass="4140">MKMSPLVWLEIVVSTVNDRCFAHSLQVFCSKWLPSS</sequence>
<dbReference type="EMBL" id="GBXM01059190">
    <property type="protein sequence ID" value="JAH49387.1"/>
    <property type="molecule type" value="Transcribed_RNA"/>
</dbReference>
<organism evidence="1">
    <name type="scientific">Anguilla anguilla</name>
    <name type="common">European freshwater eel</name>
    <name type="synonym">Muraena anguilla</name>
    <dbReference type="NCBI Taxonomy" id="7936"/>
    <lineage>
        <taxon>Eukaryota</taxon>
        <taxon>Metazoa</taxon>
        <taxon>Chordata</taxon>
        <taxon>Craniata</taxon>
        <taxon>Vertebrata</taxon>
        <taxon>Euteleostomi</taxon>
        <taxon>Actinopterygii</taxon>
        <taxon>Neopterygii</taxon>
        <taxon>Teleostei</taxon>
        <taxon>Anguilliformes</taxon>
        <taxon>Anguillidae</taxon>
        <taxon>Anguilla</taxon>
    </lineage>
</organism>
<reference evidence="1" key="2">
    <citation type="journal article" date="2015" name="Fish Shellfish Immunol.">
        <title>Early steps in the European eel (Anguilla anguilla)-Vibrio vulnificus interaction in the gills: Role of the RtxA13 toxin.</title>
        <authorList>
            <person name="Callol A."/>
            <person name="Pajuelo D."/>
            <person name="Ebbesson L."/>
            <person name="Teles M."/>
            <person name="MacKenzie S."/>
            <person name="Amaro C."/>
        </authorList>
    </citation>
    <scope>NUCLEOTIDE SEQUENCE</scope>
</reference>